<dbReference type="EMBL" id="JAQJAE010000002">
    <property type="protein sequence ID" value="KAJ5608578.1"/>
    <property type="molecule type" value="Genomic_DNA"/>
</dbReference>
<name>A0AAD6H6Y3_9EURO</name>
<organism evidence="2 3">
    <name type="scientific">Penicillium hordei</name>
    <dbReference type="NCBI Taxonomy" id="40994"/>
    <lineage>
        <taxon>Eukaryota</taxon>
        <taxon>Fungi</taxon>
        <taxon>Dikarya</taxon>
        <taxon>Ascomycota</taxon>
        <taxon>Pezizomycotina</taxon>
        <taxon>Eurotiomycetes</taxon>
        <taxon>Eurotiomycetidae</taxon>
        <taxon>Eurotiales</taxon>
        <taxon>Aspergillaceae</taxon>
        <taxon>Penicillium</taxon>
    </lineage>
</organism>
<sequence length="63" mass="7151">MAGYVLRVETKLQPQSRPSQPDLFNRPDQLMRLHRWTPPRGKIKLAAQVPTPAITTSGCERPN</sequence>
<reference evidence="2" key="1">
    <citation type="journal article" date="2023" name="IMA Fungus">
        <title>Comparative genomic study of the Penicillium genus elucidates a diverse pangenome and 15 lateral gene transfer events.</title>
        <authorList>
            <person name="Petersen C."/>
            <person name="Sorensen T."/>
            <person name="Nielsen M.R."/>
            <person name="Sondergaard T.E."/>
            <person name="Sorensen J.L."/>
            <person name="Fitzpatrick D.A."/>
            <person name="Frisvad J.C."/>
            <person name="Nielsen K.L."/>
        </authorList>
    </citation>
    <scope>NUCLEOTIDE SEQUENCE</scope>
    <source>
        <strain evidence="2">IBT 12815</strain>
    </source>
</reference>
<feature type="region of interest" description="Disordered" evidence="1">
    <location>
        <begin position="1"/>
        <end position="25"/>
    </location>
</feature>
<reference evidence="2" key="2">
    <citation type="submission" date="2023-01" db="EMBL/GenBank/DDBJ databases">
        <authorList>
            <person name="Petersen C."/>
        </authorList>
    </citation>
    <scope>NUCLEOTIDE SEQUENCE</scope>
    <source>
        <strain evidence="2">IBT 12815</strain>
    </source>
</reference>
<comment type="caution">
    <text evidence="2">The sequence shown here is derived from an EMBL/GenBank/DDBJ whole genome shotgun (WGS) entry which is preliminary data.</text>
</comment>
<dbReference type="GeneID" id="81586496"/>
<dbReference type="AlphaFoldDB" id="A0AAD6H6Y3"/>
<keyword evidence="3" id="KW-1185">Reference proteome</keyword>
<evidence type="ECO:0000256" key="1">
    <source>
        <dbReference type="SAM" id="MobiDB-lite"/>
    </source>
</evidence>
<dbReference type="RefSeq" id="XP_056756002.1">
    <property type="nucleotide sequence ID" value="XM_056896254.1"/>
</dbReference>
<proteinExistence type="predicted"/>
<evidence type="ECO:0000313" key="2">
    <source>
        <dbReference type="EMBL" id="KAJ5608578.1"/>
    </source>
</evidence>
<gene>
    <name evidence="2" type="ORF">N7537_005197</name>
</gene>
<protein>
    <submittedName>
        <fullName evidence="2">Uncharacterized protein</fullName>
    </submittedName>
</protein>
<accession>A0AAD6H6Y3</accession>
<dbReference type="Proteomes" id="UP001213799">
    <property type="component" value="Unassembled WGS sequence"/>
</dbReference>
<evidence type="ECO:0000313" key="3">
    <source>
        <dbReference type="Proteomes" id="UP001213799"/>
    </source>
</evidence>